<dbReference type="Proteomes" id="UP000002149">
    <property type="component" value="Chromosome 13"/>
</dbReference>
<dbReference type="OMA" id="HASEPTH"/>
<accession>Q5K7Q9</accession>
<feature type="compositionally biased region" description="Polar residues" evidence="1">
    <location>
        <begin position="958"/>
        <end position="969"/>
    </location>
</feature>
<dbReference type="OrthoDB" id="2572799at2759"/>
<organism evidence="2 3">
    <name type="scientific">Cryptococcus deneoformans (strain JEC21 / ATCC MYA-565)</name>
    <name type="common">Cryptococcus neoformans var. neoformans serotype D</name>
    <dbReference type="NCBI Taxonomy" id="214684"/>
    <lineage>
        <taxon>Eukaryota</taxon>
        <taxon>Fungi</taxon>
        <taxon>Dikarya</taxon>
        <taxon>Basidiomycota</taxon>
        <taxon>Agaricomycotina</taxon>
        <taxon>Tremellomycetes</taxon>
        <taxon>Tremellales</taxon>
        <taxon>Cryptococcaceae</taxon>
        <taxon>Cryptococcus</taxon>
        <taxon>Cryptococcus neoformans species complex</taxon>
    </lineage>
</organism>
<feature type="compositionally biased region" description="Low complexity" evidence="1">
    <location>
        <begin position="83"/>
        <end position="93"/>
    </location>
</feature>
<dbReference type="GeneID" id="3255286"/>
<dbReference type="PaxDb" id="214684-Q5K7Q9"/>
<dbReference type="AlphaFoldDB" id="Q5K7Q9"/>
<feature type="compositionally biased region" description="Basic and acidic residues" evidence="1">
    <location>
        <begin position="780"/>
        <end position="855"/>
    </location>
</feature>
<dbReference type="RefSeq" id="XP_568467.1">
    <property type="nucleotide sequence ID" value="XM_568467.2"/>
</dbReference>
<protein>
    <submittedName>
        <fullName evidence="2">Expressed protein</fullName>
    </submittedName>
</protein>
<name>Q5K7Q9_CRYD1</name>
<feature type="region of interest" description="Disordered" evidence="1">
    <location>
        <begin position="459"/>
        <end position="503"/>
    </location>
</feature>
<feature type="region of interest" description="Disordered" evidence="1">
    <location>
        <begin position="956"/>
        <end position="977"/>
    </location>
</feature>
<feature type="region of interest" description="Disordered" evidence="1">
    <location>
        <begin position="294"/>
        <end position="336"/>
    </location>
</feature>
<reference evidence="2 3" key="1">
    <citation type="journal article" date="2005" name="Science">
        <title>The genome of the basidiomycetous yeast and human pathogen Cryptococcus neoformans.</title>
        <authorList>
            <person name="Loftus B.J."/>
            <person name="Fung E."/>
            <person name="Roncaglia P."/>
            <person name="Rowley D."/>
            <person name="Amedeo P."/>
            <person name="Bruno D."/>
            <person name="Vamathevan J."/>
            <person name="Miranda M."/>
            <person name="Anderson I.J."/>
            <person name="Fraser J.A."/>
            <person name="Allen J.E."/>
            <person name="Bosdet I.E."/>
            <person name="Brent M.R."/>
            <person name="Chiu R."/>
            <person name="Doering T.L."/>
            <person name="Donlin M.J."/>
            <person name="D'Souza C.A."/>
            <person name="Fox D.S."/>
            <person name="Grinberg V."/>
            <person name="Fu J."/>
            <person name="Fukushima M."/>
            <person name="Haas B.J."/>
            <person name="Huang J.C."/>
            <person name="Janbon G."/>
            <person name="Jones S.J."/>
            <person name="Koo H.L."/>
            <person name="Krzywinski M.I."/>
            <person name="Kwon-Chung J.K."/>
            <person name="Lengeler K.B."/>
            <person name="Maiti R."/>
            <person name="Marra M.A."/>
            <person name="Marra R.E."/>
            <person name="Mathewson C.A."/>
            <person name="Mitchell T.G."/>
            <person name="Pertea M."/>
            <person name="Riggs F.R."/>
            <person name="Salzberg S.L."/>
            <person name="Schein J.E."/>
            <person name="Shvartsbeyn A."/>
            <person name="Shin H."/>
            <person name="Shumway M."/>
            <person name="Specht C.A."/>
            <person name="Suh B.B."/>
            <person name="Tenney A."/>
            <person name="Utterback T.R."/>
            <person name="Wickes B.L."/>
            <person name="Wortman J.R."/>
            <person name="Wye N.H."/>
            <person name="Kronstad J.W."/>
            <person name="Lodge J.K."/>
            <person name="Heitman J."/>
            <person name="Davis R.W."/>
            <person name="Fraser C.M."/>
            <person name="Hyman R.W."/>
        </authorList>
    </citation>
    <scope>NUCLEOTIDE SEQUENCE [LARGE SCALE GENOMIC DNA]</scope>
    <source>
        <strain evidence="3">JEC21 / ATCC MYA-565</strain>
    </source>
</reference>
<feature type="compositionally biased region" description="Basic and acidic residues" evidence="1">
    <location>
        <begin position="172"/>
        <end position="182"/>
    </location>
</feature>
<evidence type="ECO:0000256" key="1">
    <source>
        <dbReference type="SAM" id="MobiDB-lite"/>
    </source>
</evidence>
<feature type="compositionally biased region" description="Basic and acidic residues" evidence="1">
    <location>
        <begin position="56"/>
        <end position="68"/>
    </location>
</feature>
<proteinExistence type="predicted"/>
<dbReference type="STRING" id="214684.Q5K7Q9"/>
<feature type="compositionally biased region" description="Basic and acidic residues" evidence="1">
    <location>
        <begin position="312"/>
        <end position="323"/>
    </location>
</feature>
<dbReference type="HOGENOM" id="CLU_296656_0_0_1"/>
<evidence type="ECO:0000313" key="3">
    <source>
        <dbReference type="Proteomes" id="UP000002149"/>
    </source>
</evidence>
<dbReference type="KEGG" id="cne:CNM01590"/>
<feature type="compositionally biased region" description="Low complexity" evidence="1">
    <location>
        <begin position="240"/>
        <end position="251"/>
    </location>
</feature>
<dbReference type="InParanoid" id="Q5K7Q9"/>
<dbReference type="VEuPathDB" id="FungiDB:CNM01590"/>
<feature type="region of interest" description="Disordered" evidence="1">
    <location>
        <begin position="56"/>
        <end position="280"/>
    </location>
</feature>
<feature type="region of interest" description="Disordered" evidence="1">
    <location>
        <begin position="737"/>
        <end position="902"/>
    </location>
</feature>
<accession>Q55I74</accession>
<feature type="compositionally biased region" description="Low complexity" evidence="1">
    <location>
        <begin position="482"/>
        <end position="503"/>
    </location>
</feature>
<gene>
    <name evidence="2" type="ordered locus">CNM01590</name>
</gene>
<keyword evidence="3" id="KW-1185">Reference proteome</keyword>
<dbReference type="EMBL" id="AE017353">
    <property type="protein sequence ID" value="AAW46950.1"/>
    <property type="molecule type" value="Genomic_DNA"/>
</dbReference>
<feature type="compositionally biased region" description="Polar residues" evidence="1">
    <location>
        <begin position="462"/>
        <end position="473"/>
    </location>
</feature>
<feature type="compositionally biased region" description="Polar residues" evidence="1">
    <location>
        <begin position="208"/>
        <end position="220"/>
    </location>
</feature>
<feature type="compositionally biased region" description="Basic and acidic residues" evidence="1">
    <location>
        <begin position="751"/>
        <end position="772"/>
    </location>
</feature>
<evidence type="ECO:0000313" key="2">
    <source>
        <dbReference type="EMBL" id="AAW46950.1"/>
    </source>
</evidence>
<sequence length="1045" mass="115393">MFPFGTKGTVAPKAREDRDAIQYASYSARKVANHGPPPLRTYAGEKAAYDFTAGAEDKNIAASEDTKGRGRFFTTSTGLWQRPSVASPASTSSTGGGSQWPEASAVQYPQPSPGYESQATLFKKRIPTGPAAMVSHDTRPIQSLPSAQADRSRDPRLTATDIAPDTALKPVETPEKPLDPRLYRPSPYPPSQPTQSPRDLHLPALEQSIPSAVRESNISAPTLPLPMESTQRAPLWFGIPSKPSTTSSAKSDNSALERTSVKPIAAEKSHVTNPAGDINGQQLNLEAIAAKEGGEQTAMGASKDTEPAAEMVDVKPTPEELEKASSATMPQVRDEDRLEGCVSFSRSELPAEYWSKDAVERRDWRTKLRAEQEKELEKMGRKLMKGHWRDDGVAFDWVLSRNNTGTNGTVKDNEAREVVEVAGATSPRAGERYSQFEEEDFIPLETQTTARKFIEPGEISERAQNSATATDPTVSDVADALPSSSPQMQQPNPGSQSGEKVGSASAIALISAPAKHSKAEAKWGPPIIGKPPATGPINRIYKYDIPVPKIMKAGGRFTPEFQVWKLRHRDEASCLDARGCPTREAFLNHNTAADCDILSMKVVPIDMSDPDSWPMTMFPEQVSVPIPASVKLGKEFEVWSAMICERVSEPDWKGRPTRWVRSLHTPSSTAQFKVKWRAKTREEIESYNGPAIFPSQASLLKLGQKTVDIVNNSSSSSIATPKAGTSAKLNQSLLEQQKKRMSSMLEAEAAEAAKSKRRTSESYFEREWDRGKRPGSPAFKEGRLSKMQKKDKGMDKSRERDKEKERERERERTRDLDREREVERVREREREREMDREAEGEKRDTALQLNSERRQSPPHYSKSSRTVVSNRILDLAGAPPPESAMSPSANVPALPQVVQRADSESSFARFEVEDVMTELHASEPTHLIPEASTAAPSVDQPDRSVVAPGLLPAPSAVSHVTDSHTSSPVPSAPPFATQSVPAISSRLQELRKNVRQKMTEISKWTHLLEDFPDMAETVNVQIQRTQDEIFRLHDVIREEKAKLQD</sequence>